<proteinExistence type="predicted"/>
<dbReference type="SMART" id="SM00052">
    <property type="entry name" value="EAL"/>
    <property type="match status" value="1"/>
</dbReference>
<evidence type="ECO:0000256" key="1">
    <source>
        <dbReference type="ARBA" id="ARBA00022692"/>
    </source>
</evidence>
<evidence type="ECO:0000259" key="6">
    <source>
        <dbReference type="PROSITE" id="PS50887"/>
    </source>
</evidence>
<dbReference type="PROSITE" id="PS50885">
    <property type="entry name" value="HAMP"/>
    <property type="match status" value="1"/>
</dbReference>
<evidence type="ECO:0000259" key="5">
    <source>
        <dbReference type="PROSITE" id="PS50885"/>
    </source>
</evidence>
<dbReference type="Pfam" id="PF00672">
    <property type="entry name" value="HAMP"/>
    <property type="match status" value="1"/>
</dbReference>
<dbReference type="InterPro" id="IPR035919">
    <property type="entry name" value="EAL_sf"/>
</dbReference>
<dbReference type="Pfam" id="PF00563">
    <property type="entry name" value="EAL"/>
    <property type="match status" value="1"/>
</dbReference>
<dbReference type="InterPro" id="IPR003660">
    <property type="entry name" value="HAMP_dom"/>
</dbReference>
<organism evidence="7 8">
    <name type="scientific">Jatrophihabitans endophyticus</name>
    <dbReference type="NCBI Taxonomy" id="1206085"/>
    <lineage>
        <taxon>Bacteria</taxon>
        <taxon>Bacillati</taxon>
        <taxon>Actinomycetota</taxon>
        <taxon>Actinomycetes</taxon>
        <taxon>Jatrophihabitantales</taxon>
        <taxon>Jatrophihabitantaceae</taxon>
        <taxon>Jatrophihabitans</taxon>
    </lineage>
</organism>
<keyword evidence="8" id="KW-1185">Reference proteome</keyword>
<dbReference type="CDD" id="cd01948">
    <property type="entry name" value="EAL"/>
    <property type="match status" value="1"/>
</dbReference>
<gene>
    <name evidence="7" type="ORF">SAMN05443575_0196</name>
</gene>
<feature type="domain" description="EAL" evidence="4">
    <location>
        <begin position="614"/>
        <end position="867"/>
    </location>
</feature>
<evidence type="ECO:0000313" key="7">
    <source>
        <dbReference type="EMBL" id="SHF52551.1"/>
    </source>
</evidence>
<dbReference type="InterPro" id="IPR001633">
    <property type="entry name" value="EAL_dom"/>
</dbReference>
<dbReference type="SUPFAM" id="SSF141868">
    <property type="entry name" value="EAL domain-like"/>
    <property type="match status" value="1"/>
</dbReference>
<dbReference type="GO" id="GO:0007165">
    <property type="term" value="P:signal transduction"/>
    <property type="evidence" value="ECO:0007669"/>
    <property type="project" value="InterPro"/>
</dbReference>
<sequence length="878" mass="92997">MRLRTYLTALIIAPLLVCAGFGGLELVQRIDEAHAADRTAELVQDAAALERVQADLQGELLSASAYAAVTTPALHRAAGLRGVAPAELGLTTSSIARQRRQTDAALDAASARPGVRSRLRALPATLRRARADIDAAVRLPAGYDALVAAGTSLGLGARRLMSDAVANASARALSQALRDSALVGEATQAGTGELALLAADRFPGLGARETRAAARTAWLRSWAAFETASDAVLARTGTRTAALWRRAMARPGTARLQAQFAAFAGDATHPLALAGVLAMYRAHIARTTDLGRVETATVRSAVRAATALRSSAYLMATLVAALVLLVVGMSVGIGIFVRRAIARPLQSLSRTAEHVGRGELVDVRADGPREIRTVADGLSAAVASLRRIEAQAAAVAAGDLDATIVRTPLPGALGAVMHSSVATIVDAIHERDLARSDLQYQATHDGLTGLPNRTQAMLAIRRALQRARRVGALTALIYVDLDHFKAVNDSHGHGVGDAVLRASSERMVAVIRDADSVFRLGGDEFVILVEDATPDFAFVALAERLVEAISLPVAIDGRTARIGASLGISVCQDASVDAEKLLSQADAAAYSAKAAGRGRVGIFDEALRHSLDRRALLERELEHALADEHFELHYQPVVEMSTSRPIGFEALIRWHHPVHGLLSPDEFIPVAEKSMLINRIGRWTLHEATAQLARWDAEGAHPHPLTMAVNVSGRHLASRDLVFDVRAALDASGIDPSRLVVEITETVLVDDPIALDNMHTLRAMGVCMAIDDFGTGYTSIGQLPKLPVDMLKIDRSFTGSDESAHHQLVRLIVEAAHAFGLTVVAEGIEGQAQAFALHGLNVDTGQGFFFARPQPAGRARELATLDTLPPGAAAEIVA</sequence>
<evidence type="ECO:0000256" key="3">
    <source>
        <dbReference type="SAM" id="Phobius"/>
    </source>
</evidence>
<dbReference type="AlphaFoldDB" id="A0A1M5CCW3"/>
<feature type="transmembrane region" description="Helical" evidence="3">
    <location>
        <begin position="312"/>
        <end position="337"/>
    </location>
</feature>
<accession>A0A1M5CCW3</accession>
<dbReference type="PROSITE" id="PS50887">
    <property type="entry name" value="GGDEF"/>
    <property type="match status" value="1"/>
</dbReference>
<dbReference type="CDD" id="cd01949">
    <property type="entry name" value="GGDEF"/>
    <property type="match status" value="1"/>
</dbReference>
<dbReference type="Gene3D" id="3.30.70.270">
    <property type="match status" value="1"/>
</dbReference>
<dbReference type="STRING" id="1206085.SAMN05443575_0196"/>
<protein>
    <submittedName>
        <fullName evidence="7">Diguanylate cyclase (GGDEF) domain-containing protein</fullName>
    </submittedName>
</protein>
<dbReference type="EMBL" id="FQVU01000001">
    <property type="protein sequence ID" value="SHF52551.1"/>
    <property type="molecule type" value="Genomic_DNA"/>
</dbReference>
<dbReference type="SMART" id="SM00267">
    <property type="entry name" value="GGDEF"/>
    <property type="match status" value="1"/>
</dbReference>
<dbReference type="PANTHER" id="PTHR44757:SF2">
    <property type="entry name" value="BIOFILM ARCHITECTURE MAINTENANCE PROTEIN MBAA"/>
    <property type="match status" value="1"/>
</dbReference>
<name>A0A1M5CCW3_9ACTN</name>
<dbReference type="RefSeq" id="WP_073384870.1">
    <property type="nucleotide sequence ID" value="NZ_FQVU01000001.1"/>
</dbReference>
<dbReference type="PROSITE" id="PS50883">
    <property type="entry name" value="EAL"/>
    <property type="match status" value="1"/>
</dbReference>
<evidence type="ECO:0000313" key="8">
    <source>
        <dbReference type="Proteomes" id="UP000186132"/>
    </source>
</evidence>
<dbReference type="InterPro" id="IPR000160">
    <property type="entry name" value="GGDEF_dom"/>
</dbReference>
<dbReference type="Proteomes" id="UP000186132">
    <property type="component" value="Unassembled WGS sequence"/>
</dbReference>
<dbReference type="GO" id="GO:0016020">
    <property type="term" value="C:membrane"/>
    <property type="evidence" value="ECO:0007669"/>
    <property type="project" value="InterPro"/>
</dbReference>
<dbReference type="InterPro" id="IPR043128">
    <property type="entry name" value="Rev_trsase/Diguanyl_cyclase"/>
</dbReference>
<dbReference type="InterPro" id="IPR029787">
    <property type="entry name" value="Nucleotide_cyclase"/>
</dbReference>
<dbReference type="Gene3D" id="6.10.340.10">
    <property type="match status" value="1"/>
</dbReference>
<evidence type="ECO:0000256" key="2">
    <source>
        <dbReference type="ARBA" id="ARBA00022989"/>
    </source>
</evidence>
<keyword evidence="3" id="KW-0472">Membrane</keyword>
<dbReference type="SUPFAM" id="SSF55073">
    <property type="entry name" value="Nucleotide cyclase"/>
    <property type="match status" value="1"/>
</dbReference>
<dbReference type="Pfam" id="PF00990">
    <property type="entry name" value="GGDEF"/>
    <property type="match status" value="1"/>
</dbReference>
<dbReference type="InterPro" id="IPR052155">
    <property type="entry name" value="Biofilm_reg_signaling"/>
</dbReference>
<dbReference type="PANTHER" id="PTHR44757">
    <property type="entry name" value="DIGUANYLATE CYCLASE DGCP"/>
    <property type="match status" value="1"/>
</dbReference>
<dbReference type="NCBIfam" id="TIGR00254">
    <property type="entry name" value="GGDEF"/>
    <property type="match status" value="1"/>
</dbReference>
<feature type="domain" description="HAMP" evidence="5">
    <location>
        <begin position="339"/>
        <end position="390"/>
    </location>
</feature>
<keyword evidence="1 3" id="KW-0812">Transmembrane</keyword>
<dbReference type="Gene3D" id="3.20.20.450">
    <property type="entry name" value="EAL domain"/>
    <property type="match status" value="1"/>
</dbReference>
<evidence type="ECO:0000259" key="4">
    <source>
        <dbReference type="PROSITE" id="PS50883"/>
    </source>
</evidence>
<keyword evidence="2 3" id="KW-1133">Transmembrane helix</keyword>
<dbReference type="OrthoDB" id="23692at2"/>
<feature type="domain" description="GGDEF" evidence="6">
    <location>
        <begin position="472"/>
        <end position="605"/>
    </location>
</feature>
<reference evidence="7 8" key="1">
    <citation type="submission" date="2016-11" db="EMBL/GenBank/DDBJ databases">
        <authorList>
            <person name="Jaros S."/>
            <person name="Januszkiewicz K."/>
            <person name="Wedrychowicz H."/>
        </authorList>
    </citation>
    <scope>NUCLEOTIDE SEQUENCE [LARGE SCALE GENOMIC DNA]</scope>
    <source>
        <strain evidence="7 8">DSM 45627</strain>
    </source>
</reference>